<feature type="transmembrane region" description="Helical" evidence="1">
    <location>
        <begin position="409"/>
        <end position="427"/>
    </location>
</feature>
<accession>A0A0W8FEF2</accession>
<proteinExistence type="predicted"/>
<protein>
    <recommendedName>
        <fullName evidence="3">S-layer domain</fullName>
    </recommendedName>
</protein>
<dbReference type="AlphaFoldDB" id="A0A0W8FEF2"/>
<organism evidence="2">
    <name type="scientific">hydrocarbon metagenome</name>
    <dbReference type="NCBI Taxonomy" id="938273"/>
    <lineage>
        <taxon>unclassified sequences</taxon>
        <taxon>metagenomes</taxon>
        <taxon>ecological metagenomes</taxon>
    </lineage>
</organism>
<dbReference type="PANTHER" id="PTHR35902:SF3">
    <property type="entry name" value="NPCBM-ASSOCIATED, NEW3 DOMAIN OF ALPHA-GALACTOSIDASE"/>
    <property type="match status" value="1"/>
</dbReference>
<dbReference type="EMBL" id="LNQE01001337">
    <property type="protein sequence ID" value="KUG18994.1"/>
    <property type="molecule type" value="Genomic_DNA"/>
</dbReference>
<keyword evidence="1" id="KW-0812">Transmembrane</keyword>
<reference evidence="2" key="1">
    <citation type="journal article" date="2015" name="Proc. Natl. Acad. Sci. U.S.A.">
        <title>Networks of energetic and metabolic interactions define dynamics in microbial communities.</title>
        <authorList>
            <person name="Embree M."/>
            <person name="Liu J.K."/>
            <person name="Al-Bassam M.M."/>
            <person name="Zengler K."/>
        </authorList>
    </citation>
    <scope>NUCLEOTIDE SEQUENCE</scope>
</reference>
<evidence type="ECO:0000313" key="2">
    <source>
        <dbReference type="EMBL" id="KUG18994.1"/>
    </source>
</evidence>
<dbReference type="PROSITE" id="PS51257">
    <property type="entry name" value="PROKAR_LIPOPROTEIN"/>
    <property type="match status" value="1"/>
</dbReference>
<evidence type="ECO:0000256" key="1">
    <source>
        <dbReference type="SAM" id="Phobius"/>
    </source>
</evidence>
<dbReference type="InterPro" id="IPR013783">
    <property type="entry name" value="Ig-like_fold"/>
</dbReference>
<dbReference type="PANTHER" id="PTHR35902">
    <property type="entry name" value="S-LAYER DOMAIN-LIKE PROTEIN-RELATED"/>
    <property type="match status" value="1"/>
</dbReference>
<keyword evidence="1" id="KW-1133">Transmembrane helix</keyword>
<dbReference type="Gene3D" id="2.60.40.10">
    <property type="entry name" value="Immunoglobulins"/>
    <property type="match status" value="1"/>
</dbReference>
<sequence length="433" mass="46187">MEGFMKIRQLLILAVLAACLIAPAAAQVKYLAGSPELSATIAGPNHFMPGDEIALTVQIENSGLITLKIADPTLIARDDLPNTAKLATASLAPDGAPITVRSDPQFLGDLPGGGAAAATFVVKIADNAAPGTYTLPLTVDYTYLAQAEQHGYDSLQYFYQKKSVTLPLDINIRPNLAFDLVEMQTEHINVGTTGYLHLTLRHTGHEEARQAVAKIVRSGASPLIPMDSSMYIGDFLPGETVTGMFKVGVSSDAEAQSYPLDVVIEYVDGEGTPASSRIMTVGVPVGGKTDFEVVASRITAYPGQRTAIEVEYRNTGAATVYGAQARLSAIDPFSSTDDSAYLGDLRPGDTATARFVVNVGSDATTKAYGLDSEIRYRDSLGNSQISDTMKVEVEVIQRSGLAQYLTNPILLSVLVVLLIGAGYYIMVQRKKRS</sequence>
<comment type="caution">
    <text evidence="2">The sequence shown here is derived from an EMBL/GenBank/DDBJ whole genome shotgun (WGS) entry which is preliminary data.</text>
</comment>
<name>A0A0W8FEF2_9ZZZZ</name>
<evidence type="ECO:0008006" key="3">
    <source>
        <dbReference type="Google" id="ProtNLM"/>
    </source>
</evidence>
<gene>
    <name evidence="2" type="ORF">ASZ90_011297</name>
</gene>
<keyword evidence="1" id="KW-0472">Membrane</keyword>